<dbReference type="SUPFAM" id="SSF53474">
    <property type="entry name" value="alpha/beta-Hydrolases"/>
    <property type="match status" value="1"/>
</dbReference>
<dbReference type="Gene3D" id="3.40.50.1820">
    <property type="entry name" value="alpha/beta hydrolase"/>
    <property type="match status" value="1"/>
</dbReference>
<name>A0A285S5Q0_9RHOB</name>
<keyword evidence="2" id="KW-1185">Reference proteome</keyword>
<dbReference type="InterPro" id="IPR029058">
    <property type="entry name" value="AB_hydrolase_fold"/>
</dbReference>
<evidence type="ECO:0000313" key="2">
    <source>
        <dbReference type="Proteomes" id="UP000219111"/>
    </source>
</evidence>
<dbReference type="Proteomes" id="UP000219111">
    <property type="component" value="Unassembled WGS sequence"/>
</dbReference>
<proteinExistence type="predicted"/>
<dbReference type="EMBL" id="OBMT01000002">
    <property type="protein sequence ID" value="SOC00244.1"/>
    <property type="molecule type" value="Genomic_DNA"/>
</dbReference>
<dbReference type="AlphaFoldDB" id="A0A285S5Q0"/>
<reference evidence="2" key="1">
    <citation type="submission" date="2017-08" db="EMBL/GenBank/DDBJ databases">
        <authorList>
            <person name="Varghese N."/>
            <person name="Submissions S."/>
        </authorList>
    </citation>
    <scope>NUCLEOTIDE SEQUENCE [LARGE SCALE GENOMIC DNA]</scope>
    <source>
        <strain evidence="2">JA276</strain>
    </source>
</reference>
<dbReference type="OrthoDB" id="7840740at2"/>
<organism evidence="1 2">
    <name type="scientific">Rhodobacter maris</name>
    <dbReference type="NCBI Taxonomy" id="446682"/>
    <lineage>
        <taxon>Bacteria</taxon>
        <taxon>Pseudomonadati</taxon>
        <taxon>Pseudomonadota</taxon>
        <taxon>Alphaproteobacteria</taxon>
        <taxon>Rhodobacterales</taxon>
        <taxon>Rhodobacter group</taxon>
        <taxon>Rhodobacter</taxon>
    </lineage>
</organism>
<sequence>MFERIFDQPPFAVDYLPGRGADLVIAFASVGHDPARPPAPEFVASATGRGTAAFPRPALFVADASRSWANDPGFEAALTESLRAVRARQEVARVTTLGLSMGAFAALVATQVIAVDLVLAFGPQVSIAPGAVPGETRWAEWTGRIAPLRWKTAPLPDPGHAWLFHGGQDDLPHALRFPFRKNCDQLIFPGQSHSGLVPHLKQQGALSGLIEAALAGDRRRVLRIAASAGGWRRQKLFSPGESASLR</sequence>
<evidence type="ECO:0000313" key="1">
    <source>
        <dbReference type="EMBL" id="SOC00244.1"/>
    </source>
</evidence>
<accession>A0A285S5Q0</accession>
<evidence type="ECO:0008006" key="3">
    <source>
        <dbReference type="Google" id="ProtNLM"/>
    </source>
</evidence>
<gene>
    <name evidence="1" type="ORF">SAMN05877831_102312</name>
</gene>
<dbReference type="RefSeq" id="WP_097069175.1">
    <property type="nucleotide sequence ID" value="NZ_OBMT01000002.1"/>
</dbReference>
<protein>
    <recommendedName>
        <fullName evidence="3">Esterase</fullName>
    </recommendedName>
</protein>